<evidence type="ECO:0000256" key="1">
    <source>
        <dbReference type="SAM" id="MobiDB-lite"/>
    </source>
</evidence>
<dbReference type="VEuPathDB" id="FungiDB:B9J08_005420"/>
<keyword evidence="2" id="KW-0732">Signal</keyword>
<dbReference type="VEuPathDB" id="FungiDB:QG37_07534"/>
<evidence type="ECO:0000313" key="3">
    <source>
        <dbReference type="EMBL" id="KAK8439810.1"/>
    </source>
</evidence>
<comment type="caution">
    <text evidence="4">The sequence shown here is derived from an EMBL/GenBank/DDBJ whole genome shotgun (WGS) entry which is preliminary data.</text>
</comment>
<protein>
    <submittedName>
        <fullName evidence="4">Uncharacterized protein</fullName>
    </submittedName>
</protein>
<evidence type="ECO:0000313" key="5">
    <source>
        <dbReference type="Proteomes" id="UP000230249"/>
    </source>
</evidence>
<accession>A0A2H0ZDL1</accession>
<feature type="signal peptide" evidence="2">
    <location>
        <begin position="1"/>
        <end position="20"/>
    </location>
</feature>
<reference evidence="4 5" key="1">
    <citation type="journal article" date="2017" name="Clin. Infect. Dis.">
        <title>Simultaneous emergence of multidrug-resistant Candida auris on 3 continents confirmed by whole-genome sequencing and epidemiological analyses.</title>
        <authorList>
            <person name="Lockhart S.R."/>
            <person name="Etienne K.A."/>
            <person name="Vallabhaneni S."/>
            <person name="Farooqi J."/>
            <person name="Chowdhary A."/>
            <person name="Govender N.P."/>
            <person name="Colombo A.L."/>
            <person name="Calvo B."/>
            <person name="Cuomo C.A."/>
            <person name="Desjardins C.A."/>
            <person name="Berkow E.L."/>
            <person name="Castanheira M."/>
            <person name="Magobo R.E."/>
            <person name="Jabeen K."/>
            <person name="Asghar R.J."/>
            <person name="Meis J.F."/>
            <person name="Jackson B."/>
            <person name="Chiller T."/>
            <person name="Litvintseva A.P."/>
        </authorList>
    </citation>
    <scope>NUCLEOTIDE SEQUENCE [LARGE SCALE GENOMIC DNA]</scope>
    <source>
        <strain evidence="4 5">B8441</strain>
    </source>
</reference>
<evidence type="ECO:0000256" key="2">
    <source>
        <dbReference type="SAM" id="SignalP"/>
    </source>
</evidence>
<feature type="compositionally biased region" description="Low complexity" evidence="1">
    <location>
        <begin position="94"/>
        <end position="121"/>
    </location>
</feature>
<dbReference type="VEuPathDB" id="FungiDB:CJJ09_003932"/>
<keyword evidence="5" id="KW-1185">Reference proteome</keyword>
<dbReference type="EMBL" id="PEKT02000010">
    <property type="protein sequence ID" value="PIS48718.1"/>
    <property type="molecule type" value="Genomic_DNA"/>
</dbReference>
<feature type="compositionally biased region" description="Gly residues" evidence="1">
    <location>
        <begin position="133"/>
        <end position="157"/>
    </location>
</feature>
<dbReference type="VEuPathDB" id="FungiDB:CJJ07_003829"/>
<proteinExistence type="predicted"/>
<feature type="chain" id="PRO_5044381194" evidence="2">
    <location>
        <begin position="21"/>
        <end position="165"/>
    </location>
</feature>
<name>A0A2H0ZDL1_CANAR</name>
<organism evidence="4">
    <name type="scientific">Candidozyma auris</name>
    <name type="common">Yeast</name>
    <name type="synonym">Candida auris</name>
    <dbReference type="NCBI Taxonomy" id="498019"/>
    <lineage>
        <taxon>Eukaryota</taxon>
        <taxon>Fungi</taxon>
        <taxon>Dikarya</taxon>
        <taxon>Ascomycota</taxon>
        <taxon>Saccharomycotina</taxon>
        <taxon>Pichiomycetes</taxon>
        <taxon>Metschnikowiaceae</taxon>
        <taxon>Candidozyma</taxon>
    </lineage>
</organism>
<sequence length="165" mass="16528">MKFTSVATFAFLTTSALVGAAPVDDNLAGGLALSRRELDAMDSDFVEMVVRELMNGASEEELHKRFEISEGQKEFMKKLFDLFKKFLSGFMKKPGSSSNAGGSATATPTAPGTKTTASATAVDTNVPADTGIDLGGAGGGAPTGGAAPTGGSSGSGALGALLNGS</sequence>
<dbReference type="VEuPathDB" id="FungiDB:CJI97_005503"/>
<dbReference type="EMBL" id="PEKT03000004">
    <property type="protein sequence ID" value="KAK8439810.1"/>
    <property type="molecule type" value="Genomic_DNA"/>
</dbReference>
<feature type="region of interest" description="Disordered" evidence="1">
    <location>
        <begin position="94"/>
        <end position="165"/>
    </location>
</feature>
<reference evidence="3 5" key="3">
    <citation type="journal article" date="2018" name="Nat. Commun.">
        <title>Genomic insights into multidrug-resistance, mating and virulence in Candida auris and related emerging species.</title>
        <authorList>
            <person name="Munoz J.F."/>
            <person name="Gade L."/>
            <person name="Chow N.A."/>
            <person name="Loparev V.N."/>
            <person name="Juieng P."/>
            <person name="Berkow E.L."/>
            <person name="Farrer R.A."/>
            <person name="Litvintseva A.P."/>
            <person name="Cuomo C.A."/>
        </authorList>
    </citation>
    <scope>GENOME REANNOTATION</scope>
    <source>
        <strain evidence="3 5">B8441</strain>
    </source>
</reference>
<dbReference type="VEuPathDB" id="FungiDB:CJI96_0004205"/>
<dbReference type="Proteomes" id="UP000230249">
    <property type="component" value="Unassembled WGS sequence"/>
</dbReference>
<reference evidence="4" key="2">
    <citation type="submission" date="2017-11" db="EMBL/GenBank/DDBJ databases">
        <title>Candida auris genome assembly and annotation.</title>
        <authorList>
            <person name="Munoz J.F."/>
            <person name="Gade L.G."/>
            <person name="Chow N.A."/>
            <person name="Litvintseva A.P."/>
            <person name="Loparev V.N."/>
            <person name="Cuomo C.A."/>
        </authorList>
    </citation>
    <scope>NUCLEOTIDE SEQUENCE</scope>
    <source>
        <strain evidence="4">B8441</strain>
    </source>
</reference>
<evidence type="ECO:0000313" key="4">
    <source>
        <dbReference type="EMBL" id="PIS48718.1"/>
    </source>
</evidence>
<reference evidence="3" key="4">
    <citation type="submission" date="2024-03" db="EMBL/GenBank/DDBJ databases">
        <title>Improved genome assembly of Candida auris strain B8441 and annotation of B11205.</title>
        <authorList>
            <person name="Cauldron N.C."/>
            <person name="Shea T."/>
            <person name="Cuomo C.A."/>
        </authorList>
    </citation>
    <scope>NUCLEOTIDE SEQUENCE</scope>
    <source>
        <strain evidence="3">B8441</strain>
    </source>
</reference>
<gene>
    <name evidence="4" type="ORF">B9J08_005420</name>
    <name evidence="3" type="ORF">B9J08_04303</name>
</gene>
<dbReference type="AlphaFoldDB" id="A0A2H0ZDL1"/>